<evidence type="ECO:0000256" key="5">
    <source>
        <dbReference type="ARBA" id="ARBA00023136"/>
    </source>
</evidence>
<evidence type="ECO:0000256" key="2">
    <source>
        <dbReference type="ARBA" id="ARBA00022448"/>
    </source>
</evidence>
<dbReference type="GO" id="GO:0022857">
    <property type="term" value="F:transmembrane transporter activity"/>
    <property type="evidence" value="ECO:0007669"/>
    <property type="project" value="InterPro"/>
</dbReference>
<keyword evidence="2" id="KW-0813">Transport</keyword>
<evidence type="ECO:0000259" key="8">
    <source>
        <dbReference type="PROSITE" id="PS50850"/>
    </source>
</evidence>
<feature type="transmembrane region" description="Helical" evidence="7">
    <location>
        <begin position="213"/>
        <end position="235"/>
    </location>
</feature>
<feature type="transmembrane region" description="Helical" evidence="7">
    <location>
        <begin position="315"/>
        <end position="334"/>
    </location>
</feature>
<evidence type="ECO:0000256" key="6">
    <source>
        <dbReference type="SAM" id="MobiDB-lite"/>
    </source>
</evidence>
<dbReference type="InterPro" id="IPR020846">
    <property type="entry name" value="MFS_dom"/>
</dbReference>
<keyword evidence="4 7" id="KW-1133">Transmembrane helix</keyword>
<dbReference type="AlphaFoldDB" id="A0AAD7JRN4"/>
<keyword evidence="5 7" id="KW-0472">Membrane</keyword>
<feature type="transmembrane region" description="Helical" evidence="7">
    <location>
        <begin position="137"/>
        <end position="159"/>
    </location>
</feature>
<dbReference type="Gene3D" id="1.20.1250.20">
    <property type="entry name" value="MFS general substrate transporter like domains"/>
    <property type="match status" value="1"/>
</dbReference>
<feature type="region of interest" description="Disordered" evidence="6">
    <location>
        <begin position="1"/>
        <end position="24"/>
    </location>
</feature>
<accession>A0AAD7JRN4</accession>
<feature type="transmembrane region" description="Helical" evidence="7">
    <location>
        <begin position="171"/>
        <end position="193"/>
    </location>
</feature>
<dbReference type="PANTHER" id="PTHR23504:SF15">
    <property type="entry name" value="MAJOR FACILITATOR SUPERFAMILY (MFS) PROFILE DOMAIN-CONTAINING PROTEIN"/>
    <property type="match status" value="1"/>
</dbReference>
<dbReference type="Pfam" id="PF07690">
    <property type="entry name" value="MFS_1"/>
    <property type="match status" value="1"/>
</dbReference>
<feature type="transmembrane region" description="Helical" evidence="7">
    <location>
        <begin position="276"/>
        <end position="303"/>
    </location>
</feature>
<reference evidence="9" key="1">
    <citation type="submission" date="2023-03" db="EMBL/GenBank/DDBJ databases">
        <title>Massive genome expansion in bonnet fungi (Mycena s.s.) driven by repeated elements and novel gene families across ecological guilds.</title>
        <authorList>
            <consortium name="Lawrence Berkeley National Laboratory"/>
            <person name="Harder C.B."/>
            <person name="Miyauchi S."/>
            <person name="Viragh M."/>
            <person name="Kuo A."/>
            <person name="Thoen E."/>
            <person name="Andreopoulos B."/>
            <person name="Lu D."/>
            <person name="Skrede I."/>
            <person name="Drula E."/>
            <person name="Henrissat B."/>
            <person name="Morin E."/>
            <person name="Kohler A."/>
            <person name="Barry K."/>
            <person name="LaButti K."/>
            <person name="Morin E."/>
            <person name="Salamov A."/>
            <person name="Lipzen A."/>
            <person name="Mereny Z."/>
            <person name="Hegedus B."/>
            <person name="Baldrian P."/>
            <person name="Stursova M."/>
            <person name="Weitz H."/>
            <person name="Taylor A."/>
            <person name="Grigoriev I.V."/>
            <person name="Nagy L.G."/>
            <person name="Martin F."/>
            <person name="Kauserud H."/>
        </authorList>
    </citation>
    <scope>NUCLEOTIDE SEQUENCE</scope>
    <source>
        <strain evidence="9">CBHHK182m</strain>
    </source>
</reference>
<evidence type="ECO:0000256" key="3">
    <source>
        <dbReference type="ARBA" id="ARBA00022692"/>
    </source>
</evidence>
<name>A0AAD7JRN4_9AGAR</name>
<dbReference type="PANTHER" id="PTHR23504">
    <property type="entry name" value="MAJOR FACILITATOR SUPERFAMILY DOMAIN-CONTAINING PROTEIN 10"/>
    <property type="match status" value="1"/>
</dbReference>
<gene>
    <name evidence="9" type="ORF">B0H16DRAFT_1410743</name>
</gene>
<dbReference type="EMBL" id="JARKIB010000016">
    <property type="protein sequence ID" value="KAJ7770519.1"/>
    <property type="molecule type" value="Genomic_DNA"/>
</dbReference>
<dbReference type="GO" id="GO:0016020">
    <property type="term" value="C:membrane"/>
    <property type="evidence" value="ECO:0007669"/>
    <property type="project" value="UniProtKB-SubCell"/>
</dbReference>
<comment type="subcellular location">
    <subcellularLocation>
        <location evidence="1">Membrane</location>
        <topology evidence="1">Multi-pass membrane protein</topology>
    </subcellularLocation>
</comment>
<protein>
    <submittedName>
        <fullName evidence="9">Major facilitator superfamily domain-containing protein</fullName>
    </submittedName>
</protein>
<dbReference type="PROSITE" id="PS50850">
    <property type="entry name" value="MFS"/>
    <property type="match status" value="1"/>
</dbReference>
<feature type="transmembrane region" description="Helical" evidence="7">
    <location>
        <begin position="457"/>
        <end position="477"/>
    </location>
</feature>
<feature type="transmembrane region" description="Helical" evidence="7">
    <location>
        <begin position="346"/>
        <end position="368"/>
    </location>
</feature>
<feature type="compositionally biased region" description="Polar residues" evidence="6">
    <location>
        <begin position="1"/>
        <end position="20"/>
    </location>
</feature>
<organism evidence="9 10">
    <name type="scientific">Mycena metata</name>
    <dbReference type="NCBI Taxonomy" id="1033252"/>
    <lineage>
        <taxon>Eukaryota</taxon>
        <taxon>Fungi</taxon>
        <taxon>Dikarya</taxon>
        <taxon>Basidiomycota</taxon>
        <taxon>Agaricomycotina</taxon>
        <taxon>Agaricomycetes</taxon>
        <taxon>Agaricomycetidae</taxon>
        <taxon>Agaricales</taxon>
        <taxon>Marasmiineae</taxon>
        <taxon>Mycenaceae</taxon>
        <taxon>Mycena</taxon>
    </lineage>
</organism>
<dbReference type="InterPro" id="IPR036259">
    <property type="entry name" value="MFS_trans_sf"/>
</dbReference>
<proteinExistence type="predicted"/>
<sequence>MPRFNTPSTMPSSDLDQESQPLLDDDETRTPRVLFTPLPKVQLVALCLARLSDPIASTQILPYINEFLATLHVADPSKVGYYSGLVASTASVAELITVFQWAKFSDIVGRRPILLSGTLGLAAASLLFGLSGSLLQILTLSALTGVFIGNTSVYSAVLAELTDSTNQAIAYSVYGCIYPLGATVGPLIGGTLSNLATRYPDRFRHTFLESYPYFAPGLMCALLILLALISMYLFLQETLPCKKEPVGTPNDTPMLLPSPGGPMTIRELLEVPRIRILTASTCGLSFLYSGFRVTFVLFAYTPIKMGGLGFSVAEIGYIMSMLSAIFVLLQLLLAPHLLRRFDIGRLYKFCMGLWPLAFILIPVLNVIARLDPAEGPVQNEATTHKIGLWVGIAVVLTCSGVASLCFSAKLILVRSNCPSPASLGAANGLNQSVLALARCVGPTLVSVIFAASVDAGILGGHLWVVVMIFTSLFVCYISRGVEHVKDK</sequence>
<feature type="transmembrane region" description="Helical" evidence="7">
    <location>
        <begin position="388"/>
        <end position="412"/>
    </location>
</feature>
<feature type="transmembrane region" description="Helical" evidence="7">
    <location>
        <begin position="113"/>
        <end position="131"/>
    </location>
</feature>
<dbReference type="SUPFAM" id="SSF103473">
    <property type="entry name" value="MFS general substrate transporter"/>
    <property type="match status" value="1"/>
</dbReference>
<dbReference type="InterPro" id="IPR011701">
    <property type="entry name" value="MFS"/>
</dbReference>
<dbReference type="Proteomes" id="UP001215598">
    <property type="component" value="Unassembled WGS sequence"/>
</dbReference>
<keyword evidence="10" id="KW-1185">Reference proteome</keyword>
<evidence type="ECO:0000256" key="7">
    <source>
        <dbReference type="SAM" id="Phobius"/>
    </source>
</evidence>
<evidence type="ECO:0000256" key="1">
    <source>
        <dbReference type="ARBA" id="ARBA00004141"/>
    </source>
</evidence>
<feature type="domain" description="Major facilitator superfamily (MFS) profile" evidence="8">
    <location>
        <begin position="42"/>
        <end position="478"/>
    </location>
</feature>
<comment type="caution">
    <text evidence="9">The sequence shown here is derived from an EMBL/GenBank/DDBJ whole genome shotgun (WGS) entry which is preliminary data.</text>
</comment>
<evidence type="ECO:0000313" key="10">
    <source>
        <dbReference type="Proteomes" id="UP001215598"/>
    </source>
</evidence>
<feature type="transmembrane region" description="Helical" evidence="7">
    <location>
        <begin position="433"/>
        <end position="451"/>
    </location>
</feature>
<evidence type="ECO:0000256" key="4">
    <source>
        <dbReference type="ARBA" id="ARBA00022989"/>
    </source>
</evidence>
<evidence type="ECO:0000313" key="9">
    <source>
        <dbReference type="EMBL" id="KAJ7770519.1"/>
    </source>
</evidence>
<keyword evidence="3 7" id="KW-0812">Transmembrane</keyword>